<name>A0A127PYR5_9BURK</name>
<dbReference type="OrthoDB" id="9810080at2"/>
<comment type="similarity">
    <text evidence="4">Belongs to the GST superfamily.</text>
</comment>
<accession>A0A127PYR5</accession>
<dbReference type="GO" id="GO:0004364">
    <property type="term" value="F:glutathione transferase activity"/>
    <property type="evidence" value="ECO:0007669"/>
    <property type="project" value="UniProtKB-EC"/>
</dbReference>
<dbReference type="InterPro" id="IPR004046">
    <property type="entry name" value="GST_C"/>
</dbReference>
<dbReference type="SUPFAM" id="SSF52833">
    <property type="entry name" value="Thioredoxin-like"/>
    <property type="match status" value="1"/>
</dbReference>
<dbReference type="GO" id="GO:0004601">
    <property type="term" value="F:peroxidase activity"/>
    <property type="evidence" value="ECO:0007669"/>
    <property type="project" value="UniProtKB-ARBA"/>
</dbReference>
<dbReference type="EC" id="2.5.1.18" evidence="1"/>
<sequence length="223" mass="25319">MILVHHLNNSRSQRVLWLLEELGLAYEIKAYQRDPKTMLAPPELRAVHPLGKSPVITDGDNTIAESGAIIDYLMQKYSYGRLIPAADSKDRLRYTYWLHYAEGSAMPPLLMKLIFGRLGKPPMPALLRPLARMISNGVQRSYIDPQLKSHLDFLEGELEKSAWFAGVEFSAADIQMSFPLEAMQSRGGLDASRPRLLDFLQRIHARPAYQRAIERGGKYDLLK</sequence>
<dbReference type="SUPFAM" id="SSF47616">
    <property type="entry name" value="GST C-terminal domain-like"/>
    <property type="match status" value="1"/>
</dbReference>
<evidence type="ECO:0000256" key="4">
    <source>
        <dbReference type="RuleBase" id="RU003494"/>
    </source>
</evidence>
<dbReference type="InterPro" id="IPR010987">
    <property type="entry name" value="Glutathione-S-Trfase_C-like"/>
</dbReference>
<dbReference type="Gene3D" id="3.40.30.10">
    <property type="entry name" value="Glutaredoxin"/>
    <property type="match status" value="1"/>
</dbReference>
<evidence type="ECO:0000256" key="2">
    <source>
        <dbReference type="ARBA" id="ARBA00022679"/>
    </source>
</evidence>
<reference evidence="7 8" key="1">
    <citation type="submission" date="2015-11" db="EMBL/GenBank/DDBJ databases">
        <title>Exploring the genomic traits of fungus-feeding bacterial genus Collimonas.</title>
        <authorList>
            <person name="Song C."/>
            <person name="Schmidt R."/>
            <person name="de Jager V."/>
            <person name="Krzyzanowska D."/>
            <person name="Jongedijk E."/>
            <person name="Cankar K."/>
            <person name="Beekwilder J."/>
            <person name="van Veen A."/>
            <person name="de Boer W."/>
            <person name="van Veen J.A."/>
            <person name="Garbeva P."/>
        </authorList>
    </citation>
    <scope>NUCLEOTIDE SEQUENCE [LARGE SCALE GENOMIC DNA]</scope>
    <source>
        <strain evidence="7 8">Ter91</strain>
    </source>
</reference>
<organism evidence="7 8">
    <name type="scientific">Collimonas pratensis</name>
    <dbReference type="NCBI Taxonomy" id="279113"/>
    <lineage>
        <taxon>Bacteria</taxon>
        <taxon>Pseudomonadati</taxon>
        <taxon>Pseudomonadota</taxon>
        <taxon>Betaproteobacteria</taxon>
        <taxon>Burkholderiales</taxon>
        <taxon>Oxalobacteraceae</taxon>
        <taxon>Collimonas</taxon>
    </lineage>
</organism>
<dbReference type="KEGG" id="cpra:CPter91_0575"/>
<feature type="domain" description="GST N-terminal" evidence="5">
    <location>
        <begin position="1"/>
        <end position="81"/>
    </location>
</feature>
<dbReference type="CDD" id="cd03189">
    <property type="entry name" value="GST_C_GTT1_like"/>
    <property type="match status" value="1"/>
</dbReference>
<dbReference type="GO" id="GO:0005737">
    <property type="term" value="C:cytoplasm"/>
    <property type="evidence" value="ECO:0007669"/>
    <property type="project" value="UniProtKB-ARBA"/>
</dbReference>
<dbReference type="SFLD" id="SFLDG01150">
    <property type="entry name" value="Main.1:_Beta-like"/>
    <property type="match status" value="1"/>
</dbReference>
<evidence type="ECO:0000259" key="6">
    <source>
        <dbReference type="PROSITE" id="PS50405"/>
    </source>
</evidence>
<dbReference type="STRING" id="279113.CPter91_0575"/>
<dbReference type="Pfam" id="PF02798">
    <property type="entry name" value="GST_N"/>
    <property type="match status" value="1"/>
</dbReference>
<dbReference type="InterPro" id="IPR036282">
    <property type="entry name" value="Glutathione-S-Trfase_C_sf"/>
</dbReference>
<evidence type="ECO:0000256" key="1">
    <source>
        <dbReference type="ARBA" id="ARBA00012452"/>
    </source>
</evidence>
<proteinExistence type="inferred from homology"/>
<evidence type="ECO:0000256" key="3">
    <source>
        <dbReference type="ARBA" id="ARBA00047960"/>
    </source>
</evidence>
<dbReference type="RefSeq" id="WP_061936566.1">
    <property type="nucleotide sequence ID" value="NZ_CP013234.1"/>
</dbReference>
<dbReference type="PATRIC" id="fig|279113.9.peg.580"/>
<dbReference type="InterPro" id="IPR036249">
    <property type="entry name" value="Thioredoxin-like_sf"/>
</dbReference>
<keyword evidence="2 7" id="KW-0808">Transferase</keyword>
<dbReference type="AlphaFoldDB" id="A0A127PYR5"/>
<dbReference type="InterPro" id="IPR040079">
    <property type="entry name" value="Glutathione_S-Trfase"/>
</dbReference>
<dbReference type="SFLD" id="SFLDS00019">
    <property type="entry name" value="Glutathione_Transferase_(cytos"/>
    <property type="match status" value="1"/>
</dbReference>
<dbReference type="InterPro" id="IPR004045">
    <property type="entry name" value="Glutathione_S-Trfase_N"/>
</dbReference>
<dbReference type="PANTHER" id="PTHR44051:SF9">
    <property type="entry name" value="GLUTATHIONE S-TRANSFERASE 1"/>
    <property type="match status" value="1"/>
</dbReference>
<dbReference type="FunFam" id="3.40.30.10:FF:000156">
    <property type="entry name" value="Glutathione S-transferase 1"/>
    <property type="match status" value="1"/>
</dbReference>
<evidence type="ECO:0000313" key="8">
    <source>
        <dbReference type="Proteomes" id="UP000074561"/>
    </source>
</evidence>
<dbReference type="Pfam" id="PF00043">
    <property type="entry name" value="GST_C"/>
    <property type="match status" value="1"/>
</dbReference>
<dbReference type="Proteomes" id="UP000074561">
    <property type="component" value="Chromosome"/>
</dbReference>
<protein>
    <recommendedName>
        <fullName evidence="1">glutathione transferase</fullName>
        <ecNumber evidence="1">2.5.1.18</ecNumber>
    </recommendedName>
</protein>
<dbReference type="Gene3D" id="1.20.1050.10">
    <property type="match status" value="1"/>
</dbReference>
<evidence type="ECO:0000259" key="5">
    <source>
        <dbReference type="PROSITE" id="PS50404"/>
    </source>
</evidence>
<dbReference type="PROSITE" id="PS50405">
    <property type="entry name" value="GST_CTER"/>
    <property type="match status" value="1"/>
</dbReference>
<gene>
    <name evidence="7" type="ORF">CPter91_0575</name>
</gene>
<dbReference type="PANTHER" id="PTHR44051">
    <property type="entry name" value="GLUTATHIONE S-TRANSFERASE-RELATED"/>
    <property type="match status" value="1"/>
</dbReference>
<dbReference type="EMBL" id="CP013234">
    <property type="protein sequence ID" value="AMP02970.1"/>
    <property type="molecule type" value="Genomic_DNA"/>
</dbReference>
<dbReference type="PROSITE" id="PS50404">
    <property type="entry name" value="GST_NTER"/>
    <property type="match status" value="1"/>
</dbReference>
<dbReference type="SFLD" id="SFLDG00358">
    <property type="entry name" value="Main_(cytGST)"/>
    <property type="match status" value="1"/>
</dbReference>
<comment type="catalytic activity">
    <reaction evidence="3">
        <text>RX + glutathione = an S-substituted glutathione + a halide anion + H(+)</text>
        <dbReference type="Rhea" id="RHEA:16437"/>
        <dbReference type="ChEBI" id="CHEBI:15378"/>
        <dbReference type="ChEBI" id="CHEBI:16042"/>
        <dbReference type="ChEBI" id="CHEBI:17792"/>
        <dbReference type="ChEBI" id="CHEBI:57925"/>
        <dbReference type="ChEBI" id="CHEBI:90779"/>
        <dbReference type="EC" id="2.5.1.18"/>
    </reaction>
</comment>
<evidence type="ECO:0000313" key="7">
    <source>
        <dbReference type="EMBL" id="AMP02970.1"/>
    </source>
</evidence>
<dbReference type="CDD" id="cd03046">
    <property type="entry name" value="GST_N_GTT1_like"/>
    <property type="match status" value="1"/>
</dbReference>
<feature type="domain" description="GST C-terminal" evidence="6">
    <location>
        <begin position="87"/>
        <end position="223"/>
    </location>
</feature>